<dbReference type="EMBL" id="AVOT02004032">
    <property type="protein sequence ID" value="MBW0475232.1"/>
    <property type="molecule type" value="Genomic_DNA"/>
</dbReference>
<reference evidence="1" key="1">
    <citation type="submission" date="2021-03" db="EMBL/GenBank/DDBJ databases">
        <title>Draft genome sequence of rust myrtle Austropuccinia psidii MF-1, a brazilian biotype.</title>
        <authorList>
            <person name="Quecine M.C."/>
            <person name="Pachon D.M.R."/>
            <person name="Bonatelli M.L."/>
            <person name="Correr F.H."/>
            <person name="Franceschini L.M."/>
            <person name="Leite T.F."/>
            <person name="Margarido G.R.A."/>
            <person name="Almeida C.A."/>
            <person name="Ferrarezi J.A."/>
            <person name="Labate C.A."/>
        </authorList>
    </citation>
    <scope>NUCLEOTIDE SEQUENCE</scope>
    <source>
        <strain evidence="1">MF-1</strain>
    </source>
</reference>
<organism evidence="1 2">
    <name type="scientific">Austropuccinia psidii MF-1</name>
    <dbReference type="NCBI Taxonomy" id="1389203"/>
    <lineage>
        <taxon>Eukaryota</taxon>
        <taxon>Fungi</taxon>
        <taxon>Dikarya</taxon>
        <taxon>Basidiomycota</taxon>
        <taxon>Pucciniomycotina</taxon>
        <taxon>Pucciniomycetes</taxon>
        <taxon>Pucciniales</taxon>
        <taxon>Sphaerophragmiaceae</taxon>
        <taxon>Austropuccinia</taxon>
    </lineage>
</organism>
<dbReference type="AlphaFoldDB" id="A0A9Q3C2M9"/>
<protein>
    <submittedName>
        <fullName evidence="1">Uncharacterized protein</fullName>
    </submittedName>
</protein>
<gene>
    <name evidence="1" type="ORF">O181_014947</name>
</gene>
<evidence type="ECO:0000313" key="1">
    <source>
        <dbReference type="EMBL" id="MBW0475232.1"/>
    </source>
</evidence>
<sequence>MSTFTSPKSNSFIGNPWDIATLVDNSVGYFIDEIEVQSYWSTSQTLKIRSRNCSDDYEQTQYQLEKNEAEELVSIFSSNSKSFNYASASSPNITSIPLDNIEEVLTQLKSELKPEQVKRKSHESNCCKTLFNGPFYQLICHAQGNESNSN</sequence>
<keyword evidence="2" id="KW-1185">Reference proteome</keyword>
<name>A0A9Q3C2M9_9BASI</name>
<dbReference type="Proteomes" id="UP000765509">
    <property type="component" value="Unassembled WGS sequence"/>
</dbReference>
<comment type="caution">
    <text evidence="1">The sequence shown here is derived from an EMBL/GenBank/DDBJ whole genome shotgun (WGS) entry which is preliminary data.</text>
</comment>
<evidence type="ECO:0000313" key="2">
    <source>
        <dbReference type="Proteomes" id="UP000765509"/>
    </source>
</evidence>
<accession>A0A9Q3C2M9</accession>
<proteinExistence type="predicted"/>